<evidence type="ECO:0000256" key="7">
    <source>
        <dbReference type="PROSITE-ProRule" id="PRU00453"/>
    </source>
</evidence>
<dbReference type="GO" id="GO:0070761">
    <property type="term" value="C:pre-snoRNP complex"/>
    <property type="evidence" value="ECO:0007669"/>
    <property type="project" value="TreeGrafter"/>
</dbReference>
<feature type="region of interest" description="Disordered" evidence="8">
    <location>
        <begin position="350"/>
        <end position="388"/>
    </location>
</feature>
<keyword evidence="2" id="KW-0479">Metal-binding</keyword>
<dbReference type="Pfam" id="PF04438">
    <property type="entry name" value="zf-HIT"/>
    <property type="match status" value="1"/>
</dbReference>
<dbReference type="AlphaFoldDB" id="A0A2A9NNS3"/>
<comment type="similarity">
    <text evidence="6">Belongs to the BCD1 family.</text>
</comment>
<evidence type="ECO:0000256" key="6">
    <source>
        <dbReference type="ARBA" id="ARBA00049654"/>
    </source>
</evidence>
<evidence type="ECO:0000256" key="1">
    <source>
        <dbReference type="ARBA" id="ARBA00022553"/>
    </source>
</evidence>
<feature type="compositionally biased region" description="Acidic residues" evidence="8">
    <location>
        <begin position="376"/>
        <end position="385"/>
    </location>
</feature>
<dbReference type="PROSITE" id="PS51083">
    <property type="entry name" value="ZF_HIT"/>
    <property type="match status" value="1"/>
</dbReference>
<dbReference type="PANTHER" id="PTHR13483">
    <property type="entry name" value="BOX C_D SNORNA PROTEIN 1-RELATED"/>
    <property type="match status" value="1"/>
</dbReference>
<dbReference type="InterPro" id="IPR007529">
    <property type="entry name" value="Znf_HIT"/>
</dbReference>
<keyword evidence="4" id="KW-0862">Zinc</keyword>
<dbReference type="OrthoDB" id="272357at2759"/>
<dbReference type="Pfam" id="PF25790">
    <property type="entry name" value="BCD1"/>
    <property type="match status" value="1"/>
</dbReference>
<protein>
    <recommendedName>
        <fullName evidence="9">HIT-type domain-containing protein</fullName>
    </recommendedName>
</protein>
<accession>A0A2A9NNS3</accession>
<feature type="domain" description="HIT-type" evidence="9">
    <location>
        <begin position="20"/>
        <end position="54"/>
    </location>
</feature>
<feature type="compositionally biased region" description="Acidic residues" evidence="8">
    <location>
        <begin position="412"/>
        <end position="425"/>
    </location>
</feature>
<keyword evidence="11" id="KW-1185">Reference proteome</keyword>
<evidence type="ECO:0000256" key="8">
    <source>
        <dbReference type="SAM" id="MobiDB-lite"/>
    </source>
</evidence>
<feature type="region of interest" description="Disordered" evidence="8">
    <location>
        <begin position="404"/>
        <end position="425"/>
    </location>
</feature>
<evidence type="ECO:0000256" key="3">
    <source>
        <dbReference type="ARBA" id="ARBA00022771"/>
    </source>
</evidence>
<dbReference type="EMBL" id="KZ301978">
    <property type="protein sequence ID" value="PFH52635.1"/>
    <property type="molecule type" value="Genomic_DNA"/>
</dbReference>
<sequence>MSRTDVKLSLSEAPTKSQQCAVCKISEAKYTCPRCSLHSCSVACSSSHKKTNNCPGARNKAEYIPMNKYGWGAMMDDYVFLEEMGRKVGDWGREIVRGKYDLRPGSSSQTKRKPMHVNVTRGKTKRDILKLQLEARDIEMDLLPVGMERRKVNQSCWDNKRKTAFLTIEMKFYQPADPLAPPSATREKPIRLLTHRNDINTSLLELIQKQVSSNKKLPSWVKSLVTADEDSPESFITPHVVMSALREAVPIVGLLSYQHQSAYYRFDPAEPLSSLLKGTCFVEFPTIEVYEEFNGVVIDAKGTLMYAVHEQPRVKRRRLNTQAGKAAMNMLVGDYGSDDEEVGENALSKLGEYTDGGSEGEKEAELETELSVNESDISDEEDMSDDEVKADPVALLELLREAQKKGQWMAQDEVDWGETSEGEPE</sequence>
<gene>
    <name evidence="10" type="ORF">AMATHDRAFT_139639</name>
</gene>
<dbReference type="InterPro" id="IPR051639">
    <property type="entry name" value="BCD1"/>
</dbReference>
<evidence type="ECO:0000256" key="4">
    <source>
        <dbReference type="ARBA" id="ARBA00022833"/>
    </source>
</evidence>
<evidence type="ECO:0000259" key="9">
    <source>
        <dbReference type="PROSITE" id="PS51083"/>
    </source>
</evidence>
<dbReference type="Gene3D" id="3.30.60.190">
    <property type="match status" value="1"/>
</dbReference>
<keyword evidence="1" id="KW-0597">Phosphoprotein</keyword>
<evidence type="ECO:0000256" key="2">
    <source>
        <dbReference type="ARBA" id="ARBA00022723"/>
    </source>
</evidence>
<dbReference type="Proteomes" id="UP000242287">
    <property type="component" value="Unassembled WGS sequence"/>
</dbReference>
<dbReference type="GO" id="GO:0000463">
    <property type="term" value="P:maturation of LSU-rRNA from tricistronic rRNA transcript (SSU-rRNA, 5.8S rRNA, LSU-rRNA)"/>
    <property type="evidence" value="ECO:0007669"/>
    <property type="project" value="TreeGrafter"/>
</dbReference>
<evidence type="ECO:0000313" key="11">
    <source>
        <dbReference type="Proteomes" id="UP000242287"/>
    </source>
</evidence>
<dbReference type="GO" id="GO:0005634">
    <property type="term" value="C:nucleus"/>
    <property type="evidence" value="ECO:0007669"/>
    <property type="project" value="TreeGrafter"/>
</dbReference>
<dbReference type="GO" id="GO:0048254">
    <property type="term" value="P:snoRNA localization"/>
    <property type="evidence" value="ECO:0007669"/>
    <property type="project" value="TreeGrafter"/>
</dbReference>
<dbReference type="SUPFAM" id="SSF144232">
    <property type="entry name" value="HIT/MYND zinc finger-like"/>
    <property type="match status" value="1"/>
</dbReference>
<keyword evidence="3 7" id="KW-0863">Zinc-finger</keyword>
<organism evidence="10 11">
    <name type="scientific">Amanita thiersii Skay4041</name>
    <dbReference type="NCBI Taxonomy" id="703135"/>
    <lineage>
        <taxon>Eukaryota</taxon>
        <taxon>Fungi</taxon>
        <taxon>Dikarya</taxon>
        <taxon>Basidiomycota</taxon>
        <taxon>Agaricomycotina</taxon>
        <taxon>Agaricomycetes</taxon>
        <taxon>Agaricomycetidae</taxon>
        <taxon>Agaricales</taxon>
        <taxon>Pluteineae</taxon>
        <taxon>Amanitaceae</taxon>
        <taxon>Amanita</taxon>
    </lineage>
</organism>
<comment type="function">
    <text evidence="5">Required for box C/D snoRNAs accumulation involved in snoRNA processing, snoRNA transport to the nucleolus and ribosome biogenesis.</text>
</comment>
<evidence type="ECO:0000256" key="5">
    <source>
        <dbReference type="ARBA" id="ARBA00049598"/>
    </source>
</evidence>
<dbReference type="GO" id="GO:0008270">
    <property type="term" value="F:zinc ion binding"/>
    <property type="evidence" value="ECO:0007669"/>
    <property type="project" value="UniProtKB-UniRule"/>
</dbReference>
<name>A0A2A9NNS3_9AGAR</name>
<dbReference type="InterPro" id="IPR057721">
    <property type="entry name" value="BCD1_alpha/beta"/>
</dbReference>
<reference evidence="10 11" key="1">
    <citation type="submission" date="2014-02" db="EMBL/GenBank/DDBJ databases">
        <title>Transposable element dynamics among asymbiotic and ectomycorrhizal Amanita fungi.</title>
        <authorList>
            <consortium name="DOE Joint Genome Institute"/>
            <person name="Hess J."/>
            <person name="Skrede I."/>
            <person name="Wolfe B."/>
            <person name="LaButti K."/>
            <person name="Ohm R.A."/>
            <person name="Grigoriev I.V."/>
            <person name="Pringle A."/>
        </authorList>
    </citation>
    <scope>NUCLEOTIDE SEQUENCE [LARGE SCALE GENOMIC DNA]</scope>
    <source>
        <strain evidence="10 11">SKay4041</strain>
    </source>
</reference>
<dbReference type="PANTHER" id="PTHR13483:SF3">
    <property type="entry name" value="BOX C_D SNORNA PROTEIN 1"/>
    <property type="match status" value="1"/>
</dbReference>
<dbReference type="GO" id="GO:0000492">
    <property type="term" value="P:box C/D snoRNP assembly"/>
    <property type="evidence" value="ECO:0007669"/>
    <property type="project" value="TreeGrafter"/>
</dbReference>
<dbReference type="CDD" id="cd23023">
    <property type="entry name" value="zf-HIT_BCD1"/>
    <property type="match status" value="1"/>
</dbReference>
<evidence type="ECO:0000313" key="10">
    <source>
        <dbReference type="EMBL" id="PFH52635.1"/>
    </source>
</evidence>
<feature type="region of interest" description="Disordered" evidence="8">
    <location>
        <begin position="102"/>
        <end position="121"/>
    </location>
</feature>
<dbReference type="STRING" id="703135.A0A2A9NNS3"/>
<proteinExistence type="inferred from homology"/>